<dbReference type="GO" id="GO:0071949">
    <property type="term" value="F:FAD binding"/>
    <property type="evidence" value="ECO:0007669"/>
    <property type="project" value="InterPro"/>
</dbReference>
<proteinExistence type="inferred from homology"/>
<comment type="cofactor">
    <cofactor evidence="1">
        <name>FAD</name>
        <dbReference type="ChEBI" id="CHEBI:57692"/>
    </cofactor>
</comment>
<comment type="caution">
    <text evidence="6">The sequence shown here is derived from an EMBL/GenBank/DDBJ whole genome shotgun (WGS) entry which is preliminary data.</text>
</comment>
<dbReference type="PROSITE" id="PS51387">
    <property type="entry name" value="FAD_PCMH"/>
    <property type="match status" value="1"/>
</dbReference>
<dbReference type="InterPro" id="IPR016166">
    <property type="entry name" value="FAD-bd_PCMH"/>
</dbReference>
<dbReference type="SUPFAM" id="SSF55103">
    <property type="entry name" value="FAD-linked oxidases, C-terminal domain"/>
    <property type="match status" value="1"/>
</dbReference>
<dbReference type="eggNOG" id="COG0277">
    <property type="taxonomic scope" value="Bacteria"/>
</dbReference>
<keyword evidence="7" id="KW-1185">Reference proteome</keyword>
<keyword evidence="4" id="KW-0274">FAD</keyword>
<dbReference type="InterPro" id="IPR016171">
    <property type="entry name" value="Vanillyl_alc_oxidase_C-sub2"/>
</dbReference>
<dbReference type="InterPro" id="IPR004113">
    <property type="entry name" value="FAD-bd_oxidored_4_C"/>
</dbReference>
<evidence type="ECO:0000256" key="4">
    <source>
        <dbReference type="ARBA" id="ARBA00022827"/>
    </source>
</evidence>
<protein>
    <submittedName>
        <fullName evidence="6">FAD/FMN-containing dehydrogenase</fullName>
    </submittedName>
</protein>
<dbReference type="GO" id="GO:0003824">
    <property type="term" value="F:catalytic activity"/>
    <property type="evidence" value="ECO:0007669"/>
    <property type="project" value="InterPro"/>
</dbReference>
<dbReference type="RefSeq" id="WP_018302163.1">
    <property type="nucleotide sequence ID" value="NZ_KB902282.1"/>
</dbReference>
<organism evidence="6 7">
    <name type="scientific">Wenxinia marina DSM 24838</name>
    <dbReference type="NCBI Taxonomy" id="1123501"/>
    <lineage>
        <taxon>Bacteria</taxon>
        <taxon>Pseudomonadati</taxon>
        <taxon>Pseudomonadota</taxon>
        <taxon>Alphaproteobacteria</taxon>
        <taxon>Rhodobacterales</taxon>
        <taxon>Roseobacteraceae</taxon>
        <taxon>Wenxinia</taxon>
    </lineage>
</organism>
<dbReference type="GO" id="GO:0022904">
    <property type="term" value="P:respiratory electron transport chain"/>
    <property type="evidence" value="ECO:0007669"/>
    <property type="project" value="TreeGrafter"/>
</dbReference>
<dbReference type="Gene3D" id="1.10.45.10">
    <property type="entry name" value="Vanillyl-alcohol Oxidase, Chain A, domain 4"/>
    <property type="match status" value="1"/>
</dbReference>
<dbReference type="Gene3D" id="3.30.70.2190">
    <property type="match status" value="1"/>
</dbReference>
<dbReference type="Gene3D" id="3.30.70.2740">
    <property type="match status" value="1"/>
</dbReference>
<dbReference type="SUPFAM" id="SSF56176">
    <property type="entry name" value="FAD-binding/transporter-associated domain-like"/>
    <property type="match status" value="1"/>
</dbReference>
<dbReference type="AlphaFoldDB" id="A0A0D0QAC3"/>
<dbReference type="InterPro" id="IPR016169">
    <property type="entry name" value="FAD-bd_PCMH_sub2"/>
</dbReference>
<dbReference type="PANTHER" id="PTHR43716:SF2">
    <property type="entry name" value="BLL6224 PROTEIN"/>
    <property type="match status" value="1"/>
</dbReference>
<dbReference type="Pfam" id="PF01565">
    <property type="entry name" value="FAD_binding_4"/>
    <property type="match status" value="1"/>
</dbReference>
<evidence type="ECO:0000259" key="5">
    <source>
        <dbReference type="PROSITE" id="PS51387"/>
    </source>
</evidence>
<dbReference type="InterPro" id="IPR036318">
    <property type="entry name" value="FAD-bd_PCMH-like_sf"/>
</dbReference>
<dbReference type="STRING" id="1123501.Wenmar_03403"/>
<dbReference type="Gene3D" id="3.30.465.10">
    <property type="match status" value="1"/>
</dbReference>
<dbReference type="InterPro" id="IPR051264">
    <property type="entry name" value="FAD-oxidored/transferase_4"/>
</dbReference>
<evidence type="ECO:0000256" key="3">
    <source>
        <dbReference type="ARBA" id="ARBA00022630"/>
    </source>
</evidence>
<name>A0A0D0QAC3_9RHOB</name>
<dbReference type="Proteomes" id="UP000035100">
    <property type="component" value="Unassembled WGS sequence"/>
</dbReference>
<dbReference type="InterPro" id="IPR016164">
    <property type="entry name" value="FAD-linked_Oxase-like_C"/>
</dbReference>
<gene>
    <name evidence="6" type="ORF">Wenmar_03403</name>
</gene>
<evidence type="ECO:0000256" key="1">
    <source>
        <dbReference type="ARBA" id="ARBA00001974"/>
    </source>
</evidence>
<dbReference type="OrthoDB" id="9811557at2"/>
<feature type="domain" description="FAD-binding PCMH-type" evidence="5">
    <location>
        <begin position="36"/>
        <end position="217"/>
    </location>
</feature>
<keyword evidence="3" id="KW-0285">Flavoprotein</keyword>
<comment type="similarity">
    <text evidence="2">Belongs to the FAD-binding oxidoreductase/transferase type 4 family.</text>
</comment>
<reference evidence="6 7" key="1">
    <citation type="submission" date="2013-01" db="EMBL/GenBank/DDBJ databases">
        <authorList>
            <person name="Fiebig A."/>
            <person name="Goeker M."/>
            <person name="Klenk H.-P.P."/>
        </authorList>
    </citation>
    <scope>NUCLEOTIDE SEQUENCE [LARGE SCALE GENOMIC DNA]</scope>
    <source>
        <strain evidence="6 7">DSM 24838</strain>
    </source>
</reference>
<dbReference type="InterPro" id="IPR006094">
    <property type="entry name" value="Oxid_FAD_bind_N"/>
</dbReference>
<dbReference type="PATRIC" id="fig|1123501.6.peg.3529"/>
<accession>A0A0D0QAC3</accession>
<dbReference type="EMBL" id="AONG01000018">
    <property type="protein sequence ID" value="KIQ67948.1"/>
    <property type="molecule type" value="Genomic_DNA"/>
</dbReference>
<sequence>MLTDATPEFLDRLRAALPGLAVRQDAARYFEEPRGRFRGRGLVVAPGSVEEVAAVVRACAGARVGIVPYGGGTGLVGGQLTEEGAAPLILSLERMAAIRAVYPQESVLVAEAGAILADVQRAADEAGRLFPLSLASEGSARIGGLLATNAGGTGVLRWGNARALCLGIEAVTADGAIWHGLTRLRKDNAGYDLRDLIVGSEGTLGIITAAALRLVPRPAATGAAMLAVPSPAAALDLLALAQGRVGEGLSGFELISRVGVDFLAETGLDLRVPLDPVPDWMVLVDLGLGAGQDPAAALEGLFEAAAEAGLATDGVLAASEADRADFWRLRETIPEANRRVGAIASHDVSLPLSEVPPFLEEAAAALGRFDGVRINCFGHLGDGNLHYNAFPPAGGPKEDYRAIRGEVTRTVHDLVHARGGSVAAEHGVGRLKVDDLERYADPTKLAMMRAVKAALDPLGLLNPGAVLRA</sequence>
<evidence type="ECO:0000256" key="2">
    <source>
        <dbReference type="ARBA" id="ARBA00008000"/>
    </source>
</evidence>
<evidence type="ECO:0000313" key="7">
    <source>
        <dbReference type="Proteomes" id="UP000035100"/>
    </source>
</evidence>
<evidence type="ECO:0000313" key="6">
    <source>
        <dbReference type="EMBL" id="KIQ67948.1"/>
    </source>
</evidence>
<dbReference type="PANTHER" id="PTHR43716">
    <property type="entry name" value="D-2-HYDROXYGLUTARATE DEHYDROGENASE, MITOCHONDRIAL"/>
    <property type="match status" value="1"/>
</dbReference>
<dbReference type="Pfam" id="PF02913">
    <property type="entry name" value="FAD-oxidase_C"/>
    <property type="match status" value="1"/>
</dbReference>
<dbReference type="FunFam" id="1.10.45.10:FF:000001">
    <property type="entry name" value="D-lactate dehydrogenase mitochondrial"/>
    <property type="match status" value="1"/>
</dbReference>